<sequence>MNQVHRHAPRLIITQEPAQSSVSQFRRGLRFAVLLEVGGPACQLDQPDSQVEFKVGKTHLKLGIGLVVQGQSA</sequence>
<dbReference type="AlphaFoldDB" id="A0A0R2ZL28"/>
<evidence type="ECO:0000313" key="1">
    <source>
        <dbReference type="EMBL" id="KRP60893.1"/>
    </source>
</evidence>
<dbReference type="Proteomes" id="UP000052019">
    <property type="component" value="Unassembled WGS sequence"/>
</dbReference>
<protein>
    <submittedName>
        <fullName evidence="1">Uncharacterized protein</fullName>
    </submittedName>
</protein>
<reference evidence="1 2" key="1">
    <citation type="submission" date="2015-02" db="EMBL/GenBank/DDBJ databases">
        <title>Two Pseudomonas sp. nov. isolated from raw milk.</title>
        <authorList>
            <person name="Wenning M."/>
            <person name="von Neubeck M."/>
            <person name="Huptas C."/>
            <person name="Scherer S."/>
        </authorList>
    </citation>
    <scope>NUCLEOTIDE SEQUENCE [LARGE SCALE GENOMIC DNA]</scope>
    <source>
        <strain evidence="1 2">DSM 14937</strain>
    </source>
</reference>
<comment type="caution">
    <text evidence="1">The sequence shown here is derived from an EMBL/GenBank/DDBJ whole genome shotgun (WGS) entry which is preliminary data.</text>
</comment>
<dbReference type="PATRIC" id="fig|200450.4.peg.4030"/>
<organism evidence="1 2">
    <name type="scientific">Pseudomonas trivialis</name>
    <dbReference type="NCBI Taxonomy" id="200450"/>
    <lineage>
        <taxon>Bacteria</taxon>
        <taxon>Pseudomonadati</taxon>
        <taxon>Pseudomonadota</taxon>
        <taxon>Gammaproteobacteria</taxon>
        <taxon>Pseudomonadales</taxon>
        <taxon>Pseudomonadaceae</taxon>
        <taxon>Pseudomonas</taxon>
    </lineage>
</organism>
<name>A0A0R2ZL28_9PSED</name>
<accession>A0A0R2ZL28</accession>
<gene>
    <name evidence="1" type="ORF">TU79_10005</name>
</gene>
<evidence type="ECO:0000313" key="2">
    <source>
        <dbReference type="Proteomes" id="UP000052019"/>
    </source>
</evidence>
<dbReference type="EMBL" id="JYLK01000005">
    <property type="protein sequence ID" value="KRP60893.1"/>
    <property type="molecule type" value="Genomic_DNA"/>
</dbReference>
<proteinExistence type="predicted"/>